<reference evidence="2" key="1">
    <citation type="journal article" date="2019" name="Int. J. Syst. Evol. Microbiol.">
        <title>The Global Catalogue of Microorganisms (GCM) 10K type strain sequencing project: providing services to taxonomists for standard genome sequencing and annotation.</title>
        <authorList>
            <consortium name="The Broad Institute Genomics Platform"/>
            <consortium name="The Broad Institute Genome Sequencing Center for Infectious Disease"/>
            <person name="Wu L."/>
            <person name="Ma J."/>
        </authorList>
    </citation>
    <scope>NUCLEOTIDE SEQUENCE [LARGE SCALE GENOMIC DNA]</scope>
    <source>
        <strain evidence="2">JCM 15309</strain>
    </source>
</reference>
<sequence length="115" mass="12747">MSEHDTPSAHEWEAALERLEVQLNRAERMGTAVDAKDIELGLPASLSTIPRYLLDRAQVLVERQQKLASMLPERGTRPTDAFTLHDRVGHLVTGPREPVSFDLFGASAKGERTAD</sequence>
<protein>
    <recommendedName>
        <fullName evidence="3">DUF222 domain-containing protein</fullName>
    </recommendedName>
</protein>
<evidence type="ECO:0008006" key="3">
    <source>
        <dbReference type="Google" id="ProtNLM"/>
    </source>
</evidence>
<comment type="caution">
    <text evidence="1">The sequence shown here is derived from an EMBL/GenBank/DDBJ whole genome shotgun (WGS) entry which is preliminary data.</text>
</comment>
<dbReference type="RefSeq" id="WP_344044279.1">
    <property type="nucleotide sequence ID" value="NZ_BAAAPB010000001.1"/>
</dbReference>
<dbReference type="EMBL" id="BAAAPB010000001">
    <property type="protein sequence ID" value="GAA1957801.1"/>
    <property type="molecule type" value="Genomic_DNA"/>
</dbReference>
<proteinExistence type="predicted"/>
<gene>
    <name evidence="1" type="ORF">GCM10009798_16570</name>
</gene>
<accession>A0ABP5C7L2</accession>
<evidence type="ECO:0000313" key="2">
    <source>
        <dbReference type="Proteomes" id="UP001500571"/>
    </source>
</evidence>
<evidence type="ECO:0000313" key="1">
    <source>
        <dbReference type="EMBL" id="GAA1957801.1"/>
    </source>
</evidence>
<organism evidence="1 2">
    <name type="scientific">Nocardioides panacihumi</name>
    <dbReference type="NCBI Taxonomy" id="400774"/>
    <lineage>
        <taxon>Bacteria</taxon>
        <taxon>Bacillati</taxon>
        <taxon>Actinomycetota</taxon>
        <taxon>Actinomycetes</taxon>
        <taxon>Propionibacteriales</taxon>
        <taxon>Nocardioidaceae</taxon>
        <taxon>Nocardioides</taxon>
    </lineage>
</organism>
<name>A0ABP5C7L2_9ACTN</name>
<keyword evidence="2" id="KW-1185">Reference proteome</keyword>
<dbReference type="Proteomes" id="UP001500571">
    <property type="component" value="Unassembled WGS sequence"/>
</dbReference>